<feature type="domain" description="Hap4 transcription factor heteromerisation" evidence="3">
    <location>
        <begin position="52"/>
        <end position="68"/>
    </location>
</feature>
<accession>A0A1G4JUN2</accession>
<feature type="compositionally biased region" description="Polar residues" evidence="2">
    <location>
        <begin position="358"/>
        <end position="369"/>
    </location>
</feature>
<evidence type="ECO:0000256" key="2">
    <source>
        <dbReference type="SAM" id="MobiDB-lite"/>
    </source>
</evidence>
<feature type="compositionally biased region" description="Polar residues" evidence="2">
    <location>
        <begin position="19"/>
        <end position="36"/>
    </location>
</feature>
<feature type="compositionally biased region" description="Polar residues" evidence="2">
    <location>
        <begin position="166"/>
        <end position="176"/>
    </location>
</feature>
<feature type="region of interest" description="Disordered" evidence="2">
    <location>
        <begin position="1"/>
        <end position="111"/>
    </location>
</feature>
<gene>
    <name evidence="4" type="ORF">LADA_0G10352G</name>
</gene>
<evidence type="ECO:0000313" key="4">
    <source>
        <dbReference type="EMBL" id="SCU94687.1"/>
    </source>
</evidence>
<dbReference type="AlphaFoldDB" id="A0A1G4JUN2"/>
<dbReference type="OrthoDB" id="5374328at2759"/>
<dbReference type="Pfam" id="PF10297">
    <property type="entry name" value="Hap4_Hap_bind"/>
    <property type="match status" value="1"/>
</dbReference>
<evidence type="ECO:0000256" key="1">
    <source>
        <dbReference type="ARBA" id="ARBA00023242"/>
    </source>
</evidence>
<dbReference type="STRING" id="1266660.A0A1G4JUN2"/>
<keyword evidence="1" id="KW-0539">Nucleus</keyword>
<protein>
    <submittedName>
        <fullName evidence="4">LADA_0G10352g1_1</fullName>
    </submittedName>
</protein>
<dbReference type="EMBL" id="LT598457">
    <property type="protein sequence ID" value="SCU94687.1"/>
    <property type="molecule type" value="Genomic_DNA"/>
</dbReference>
<feature type="region of interest" description="Disordered" evidence="2">
    <location>
        <begin position="308"/>
        <end position="385"/>
    </location>
</feature>
<evidence type="ECO:0000259" key="3">
    <source>
        <dbReference type="Pfam" id="PF10297"/>
    </source>
</evidence>
<organism evidence="4 5">
    <name type="scientific">Lachancea dasiensis</name>
    <dbReference type="NCBI Taxonomy" id="1072105"/>
    <lineage>
        <taxon>Eukaryota</taxon>
        <taxon>Fungi</taxon>
        <taxon>Dikarya</taxon>
        <taxon>Ascomycota</taxon>
        <taxon>Saccharomycotina</taxon>
        <taxon>Saccharomycetes</taxon>
        <taxon>Saccharomycetales</taxon>
        <taxon>Saccharomycetaceae</taxon>
        <taxon>Lachancea</taxon>
    </lineage>
</organism>
<keyword evidence="5" id="KW-1185">Reference proteome</keyword>
<feature type="region of interest" description="Disordered" evidence="2">
    <location>
        <begin position="154"/>
        <end position="190"/>
    </location>
</feature>
<proteinExistence type="predicted"/>
<dbReference type="Proteomes" id="UP000190274">
    <property type="component" value="Chromosome G"/>
</dbReference>
<evidence type="ECO:0000313" key="5">
    <source>
        <dbReference type="Proteomes" id="UP000190274"/>
    </source>
</evidence>
<dbReference type="GO" id="GO:0005634">
    <property type="term" value="C:nucleus"/>
    <property type="evidence" value="ECO:0007669"/>
    <property type="project" value="InterPro"/>
</dbReference>
<sequence>MPLKHLPIQPNLAPANGSGVHTSNVSIAPNPQTNFTRDSRKTGASHGLVIRTSRQWVLPPRPKPGRKPSLSALPGRNTSANGSGETGKNGKTNTGAVANPSDKSATAKSGSCAKIQHHVANNEDRASAPPSIVKIEPQDTPLAQVLQESPVVSQSISEAKRKNGKSTKIVSSSLPGHSNCHPDSSRAHAETVVSVKGAGADATAGAEGYTASRDKLSKPAAAVSEIINAPSAAGTVTNAGVNPTVSTTPMLKKLTKTALKKEVQRLKLENFKLKQEMGHLVGNLQDLKQKFTFLNDVSSAISPTSLGTVAGKKRPYLDSSESHNAADSTDSFLKFEDDNEEEEMPGSARGGVMMRPTMSFSSQYSSKTNLTDDEDPGFSSSTPSSLFSAELQRSVTNSSFVGSQQCHHNMQCNSHNSSGTPGYSPHYHGSTSPSSIISAKLPGFSSDGLKFIDDYEHQDFYHKHRHMFEIRNSSGHHGSSTVSPTMSNQPGDLHLDSIKEEDMNFKLDQEFGNDDMSILNFLENHPSKVEHATTSTAVTNTIPRWVIKEGEQALDLNVFQEAGPEPTILKQEFHIPPSLEELMGEQEPDRIEMEIKREDDDDMSRMNVFDFA</sequence>
<feature type="compositionally biased region" description="Polar residues" evidence="2">
    <location>
        <begin position="412"/>
        <end position="421"/>
    </location>
</feature>
<feature type="compositionally biased region" description="Polar residues" evidence="2">
    <location>
        <begin position="322"/>
        <end position="331"/>
    </location>
</feature>
<dbReference type="GO" id="GO:0006355">
    <property type="term" value="P:regulation of DNA-templated transcription"/>
    <property type="evidence" value="ECO:0007669"/>
    <property type="project" value="InterPro"/>
</dbReference>
<dbReference type="InterPro" id="IPR018287">
    <property type="entry name" value="Hap4_TF_heteromerisation"/>
</dbReference>
<name>A0A1G4JUN2_9SACH</name>
<feature type="region of interest" description="Disordered" evidence="2">
    <location>
        <begin position="412"/>
        <end position="431"/>
    </location>
</feature>
<reference evidence="5" key="1">
    <citation type="submission" date="2016-03" db="EMBL/GenBank/DDBJ databases">
        <authorList>
            <person name="Devillers H."/>
        </authorList>
    </citation>
    <scope>NUCLEOTIDE SEQUENCE [LARGE SCALE GENOMIC DNA]</scope>
</reference>